<reference evidence="18" key="1">
    <citation type="submission" date="2019-02" db="EMBL/GenBank/DDBJ databases">
        <title>Isolation and identification of novel species under the genus Muribaculum.</title>
        <authorList>
            <person name="Miyake S."/>
            <person name="Ding Y."/>
            <person name="Low A."/>
            <person name="Soh M."/>
            <person name="Seedorf H."/>
        </authorList>
    </citation>
    <scope>NUCLEOTIDE SEQUENCE [LARGE SCALE GENOMIC DNA]</scope>
    <source>
        <strain evidence="18">H5</strain>
    </source>
</reference>
<dbReference type="KEGG" id="ddb:E7747_06050"/>
<comment type="subcellular location">
    <subcellularLocation>
        <location evidence="1">Membrane</location>
        <topology evidence="1">Multi-pass membrane protein</topology>
    </subcellularLocation>
</comment>
<accession>A0A4P7W1V3</accession>
<evidence type="ECO:0000313" key="18">
    <source>
        <dbReference type="Proteomes" id="UP000297149"/>
    </source>
</evidence>
<feature type="transmembrane region" description="Helical" evidence="16">
    <location>
        <begin position="314"/>
        <end position="340"/>
    </location>
</feature>
<evidence type="ECO:0000256" key="15">
    <source>
        <dbReference type="ARBA" id="ARBA00049902"/>
    </source>
</evidence>
<dbReference type="EC" id="2.4.99.28" evidence="14"/>
<evidence type="ECO:0000256" key="4">
    <source>
        <dbReference type="ARBA" id="ARBA00022692"/>
    </source>
</evidence>
<keyword evidence="5" id="KW-0133">Cell shape</keyword>
<evidence type="ECO:0000256" key="3">
    <source>
        <dbReference type="ARBA" id="ARBA00022679"/>
    </source>
</evidence>
<dbReference type="GO" id="GO:0005886">
    <property type="term" value="C:plasma membrane"/>
    <property type="evidence" value="ECO:0007669"/>
    <property type="project" value="TreeGrafter"/>
</dbReference>
<keyword evidence="18" id="KW-1185">Reference proteome</keyword>
<comment type="catalytic activity">
    <reaction evidence="15">
        <text>[GlcNAc-(1-&gt;4)-Mur2Ac(oyl-L-Ala-gamma-D-Glu-L-Lys-D-Ala-D-Ala)](n)-di-trans,octa-cis-undecaprenyl diphosphate + beta-D-GlcNAc-(1-&gt;4)-Mur2Ac(oyl-L-Ala-gamma-D-Glu-L-Lys-D-Ala-D-Ala)-di-trans,octa-cis-undecaprenyl diphosphate = [GlcNAc-(1-&gt;4)-Mur2Ac(oyl-L-Ala-gamma-D-Glu-L-Lys-D-Ala-D-Ala)](n+1)-di-trans,octa-cis-undecaprenyl diphosphate + di-trans,octa-cis-undecaprenyl diphosphate + H(+)</text>
        <dbReference type="Rhea" id="RHEA:23708"/>
        <dbReference type="Rhea" id="RHEA-COMP:9602"/>
        <dbReference type="Rhea" id="RHEA-COMP:9603"/>
        <dbReference type="ChEBI" id="CHEBI:15378"/>
        <dbReference type="ChEBI" id="CHEBI:58405"/>
        <dbReference type="ChEBI" id="CHEBI:60033"/>
        <dbReference type="ChEBI" id="CHEBI:78435"/>
        <dbReference type="EC" id="2.4.99.28"/>
    </reaction>
</comment>
<organism evidence="17 18">
    <name type="scientific">Duncaniella dubosii</name>
    <dbReference type="NCBI Taxonomy" id="2518971"/>
    <lineage>
        <taxon>Bacteria</taxon>
        <taxon>Pseudomonadati</taxon>
        <taxon>Bacteroidota</taxon>
        <taxon>Bacteroidia</taxon>
        <taxon>Bacteroidales</taxon>
        <taxon>Muribaculaceae</taxon>
        <taxon>Duncaniella</taxon>
    </lineage>
</organism>
<evidence type="ECO:0000256" key="5">
    <source>
        <dbReference type="ARBA" id="ARBA00022960"/>
    </source>
</evidence>
<comment type="similarity">
    <text evidence="11">Belongs to the SEDS family. FtsW subfamily.</text>
</comment>
<evidence type="ECO:0000256" key="14">
    <source>
        <dbReference type="ARBA" id="ARBA00044770"/>
    </source>
</evidence>
<feature type="transmembrane region" description="Helical" evidence="16">
    <location>
        <begin position="87"/>
        <end position="108"/>
    </location>
</feature>
<dbReference type="GO" id="GO:0008360">
    <property type="term" value="P:regulation of cell shape"/>
    <property type="evidence" value="ECO:0007669"/>
    <property type="project" value="UniProtKB-KW"/>
</dbReference>
<keyword evidence="6" id="KW-0573">Peptidoglycan synthesis</keyword>
<feature type="transmembrane region" description="Helical" evidence="16">
    <location>
        <begin position="120"/>
        <end position="145"/>
    </location>
</feature>
<evidence type="ECO:0000256" key="13">
    <source>
        <dbReference type="ARBA" id="ARBA00041418"/>
    </source>
</evidence>
<evidence type="ECO:0000256" key="12">
    <source>
        <dbReference type="ARBA" id="ARBA00041185"/>
    </source>
</evidence>
<dbReference type="EMBL" id="CP039396">
    <property type="protein sequence ID" value="QCD41886.1"/>
    <property type="molecule type" value="Genomic_DNA"/>
</dbReference>
<proteinExistence type="inferred from homology"/>
<dbReference type="InterPro" id="IPR001182">
    <property type="entry name" value="FtsW/RodA"/>
</dbReference>
<feature type="transmembrane region" description="Helical" evidence="16">
    <location>
        <begin position="352"/>
        <end position="375"/>
    </location>
</feature>
<sequence>MSVESPSLQVDEQQSTVKPKAVAKADKHIWGIFIALCIISTIELYSASSREVASSSIGVMGPIIRHLVMLGGGALIVWFLSKRHYSEFIPLTLGFAAVSVVMMVYVMFFGEIVNGARRSLTILGIGIYPAEMVKLSAVLLIALVMSWNPNTQKVGVTSKAVVYSGIIVLFLSGLLIEQGLTNTLLLLSISYSMMIVGGVRLVHLLVLTVAYAACGGVFILYLLLSEPKDIPADADQKVEMIDGKEKKNPTRLDTWIARLQRHGQDSVPKWEIPATGKNRQEILSYMAQANGGIYGVGPGNSREASRLPLAFSDYIFAIIVEELGLIGGIVVLVLYLWLLGRALGIASHCNRTYPALVVIGMAIMIVFQALFHMGIVSGFFPVSGQPLPLLSKGGTSIAVTAIAFGIMLSISRTATRQGSRKQDIRDEIDALPEQFDAENQMQL</sequence>
<name>A0A4P7W1V3_9BACT</name>
<feature type="transmembrane region" description="Helical" evidence="16">
    <location>
        <begin position="165"/>
        <end position="189"/>
    </location>
</feature>
<evidence type="ECO:0000256" key="1">
    <source>
        <dbReference type="ARBA" id="ARBA00004141"/>
    </source>
</evidence>
<feature type="transmembrane region" description="Helical" evidence="16">
    <location>
        <begin position="395"/>
        <end position="415"/>
    </location>
</feature>
<evidence type="ECO:0000256" key="10">
    <source>
        <dbReference type="ARBA" id="ARBA00033270"/>
    </source>
</evidence>
<dbReference type="GO" id="GO:0015648">
    <property type="term" value="F:lipid-linked peptidoglycan transporter activity"/>
    <property type="evidence" value="ECO:0007669"/>
    <property type="project" value="TreeGrafter"/>
</dbReference>
<dbReference type="GO" id="GO:0051301">
    <property type="term" value="P:cell division"/>
    <property type="evidence" value="ECO:0007669"/>
    <property type="project" value="InterPro"/>
</dbReference>
<evidence type="ECO:0000256" key="8">
    <source>
        <dbReference type="ARBA" id="ARBA00023136"/>
    </source>
</evidence>
<dbReference type="Proteomes" id="UP000297149">
    <property type="component" value="Chromosome"/>
</dbReference>
<evidence type="ECO:0000256" key="6">
    <source>
        <dbReference type="ARBA" id="ARBA00022984"/>
    </source>
</evidence>
<dbReference type="GO" id="GO:0008955">
    <property type="term" value="F:peptidoglycan glycosyltransferase activity"/>
    <property type="evidence" value="ECO:0007669"/>
    <property type="project" value="UniProtKB-EC"/>
</dbReference>
<keyword evidence="7 16" id="KW-1133">Transmembrane helix</keyword>
<keyword evidence="8 16" id="KW-0472">Membrane</keyword>
<dbReference type="PANTHER" id="PTHR30474:SF2">
    <property type="entry name" value="PEPTIDOGLYCAN GLYCOSYLTRANSFERASE FTSW-RELATED"/>
    <property type="match status" value="1"/>
</dbReference>
<dbReference type="GO" id="GO:0032153">
    <property type="term" value="C:cell division site"/>
    <property type="evidence" value="ECO:0007669"/>
    <property type="project" value="TreeGrafter"/>
</dbReference>
<evidence type="ECO:0000256" key="16">
    <source>
        <dbReference type="SAM" id="Phobius"/>
    </source>
</evidence>
<feature type="transmembrane region" description="Helical" evidence="16">
    <location>
        <begin position="201"/>
        <end position="224"/>
    </location>
</feature>
<evidence type="ECO:0000313" key="17">
    <source>
        <dbReference type="EMBL" id="QCD41886.1"/>
    </source>
</evidence>
<dbReference type="RefSeq" id="WP_123613685.1">
    <property type="nucleotide sequence ID" value="NZ_CAXHQF010000010.1"/>
</dbReference>
<keyword evidence="3" id="KW-0808">Transferase</keyword>
<dbReference type="GO" id="GO:0009252">
    <property type="term" value="P:peptidoglycan biosynthetic process"/>
    <property type="evidence" value="ECO:0007669"/>
    <property type="project" value="UniProtKB-KW"/>
</dbReference>
<evidence type="ECO:0000256" key="7">
    <source>
        <dbReference type="ARBA" id="ARBA00022989"/>
    </source>
</evidence>
<dbReference type="AlphaFoldDB" id="A0A4P7W1V3"/>
<feature type="transmembrane region" description="Helical" evidence="16">
    <location>
        <begin position="59"/>
        <end position="81"/>
    </location>
</feature>
<gene>
    <name evidence="17" type="ORF">E7747_06050</name>
</gene>
<evidence type="ECO:0000256" key="11">
    <source>
        <dbReference type="ARBA" id="ARBA00038053"/>
    </source>
</evidence>
<dbReference type="Pfam" id="PF01098">
    <property type="entry name" value="FTSW_RODA_SPOVE"/>
    <property type="match status" value="1"/>
</dbReference>
<protein>
    <recommendedName>
        <fullName evidence="12">Probable peptidoglycan glycosyltransferase FtsW</fullName>
        <ecNumber evidence="14">2.4.99.28</ecNumber>
    </recommendedName>
    <alternativeName>
        <fullName evidence="13">Cell division protein FtsW</fullName>
    </alternativeName>
    <alternativeName>
        <fullName evidence="10">Cell wall polymerase</fullName>
    </alternativeName>
    <alternativeName>
        <fullName evidence="9">Peptidoglycan polymerase</fullName>
    </alternativeName>
</protein>
<evidence type="ECO:0000256" key="9">
    <source>
        <dbReference type="ARBA" id="ARBA00032370"/>
    </source>
</evidence>
<keyword evidence="4 16" id="KW-0812">Transmembrane</keyword>
<feature type="transmembrane region" description="Helical" evidence="16">
    <location>
        <begin position="28"/>
        <end position="47"/>
    </location>
</feature>
<keyword evidence="2" id="KW-0328">Glycosyltransferase</keyword>
<evidence type="ECO:0000256" key="2">
    <source>
        <dbReference type="ARBA" id="ARBA00022676"/>
    </source>
</evidence>
<dbReference type="PANTHER" id="PTHR30474">
    <property type="entry name" value="CELL CYCLE PROTEIN"/>
    <property type="match status" value="1"/>
</dbReference>